<sequence>MTAPENAQELEKVQITYTLLYDDNLIVIENVPARVDLETGEQFFSPETVEQLQSIVWGGRRPKRTIRTPVYEFAG</sequence>
<evidence type="ECO:0000313" key="2">
    <source>
        <dbReference type="Proteomes" id="UP000215027"/>
    </source>
</evidence>
<dbReference type="NCBIfam" id="TIGR03831">
    <property type="entry name" value="YgiT_finger"/>
    <property type="match status" value="1"/>
</dbReference>
<evidence type="ECO:0000313" key="1">
    <source>
        <dbReference type="EMBL" id="CUS03093.2"/>
    </source>
</evidence>
<name>A0A170PFB1_9CHLR</name>
<dbReference type="EMBL" id="LN890655">
    <property type="protein sequence ID" value="CUS03093.2"/>
    <property type="molecule type" value="Genomic_DNA"/>
</dbReference>
<dbReference type="OrthoDB" id="466160at2"/>
<dbReference type="KEGG" id="pbf:CFX0092_A1215"/>
<dbReference type="Proteomes" id="UP000215027">
    <property type="component" value="Chromosome I"/>
</dbReference>
<dbReference type="AlphaFoldDB" id="A0A170PFB1"/>
<keyword evidence="2" id="KW-1185">Reference proteome</keyword>
<dbReference type="RefSeq" id="WP_095042631.1">
    <property type="nucleotide sequence ID" value="NZ_LN890655.1"/>
</dbReference>
<accession>A0A170PFB1</accession>
<gene>
    <name evidence="1" type="ORF">CFX0092_A1215</name>
</gene>
<proteinExistence type="predicted"/>
<reference evidence="1" key="1">
    <citation type="submission" date="2016-01" db="EMBL/GenBank/DDBJ databases">
        <authorList>
            <person name="Mcilroy J.S."/>
            <person name="Karst M S."/>
            <person name="Albertsen M."/>
        </authorList>
    </citation>
    <scope>NUCLEOTIDE SEQUENCE</scope>
    <source>
        <strain evidence="1">Cfx-K</strain>
    </source>
</reference>
<dbReference type="InterPro" id="IPR022453">
    <property type="entry name" value="Znf_MqsA-type"/>
</dbReference>
<protein>
    <submittedName>
        <fullName evidence="1">Uncharacterized protein</fullName>
    </submittedName>
</protein>
<organism evidence="1 2">
    <name type="scientific">Candidatus Promineifilum breve</name>
    <dbReference type="NCBI Taxonomy" id="1806508"/>
    <lineage>
        <taxon>Bacteria</taxon>
        <taxon>Bacillati</taxon>
        <taxon>Chloroflexota</taxon>
        <taxon>Ardenticatenia</taxon>
        <taxon>Candidatus Promineifilales</taxon>
        <taxon>Candidatus Promineifilaceae</taxon>
        <taxon>Candidatus Promineifilum</taxon>
    </lineage>
</organism>